<keyword evidence="3" id="KW-1185">Reference proteome</keyword>
<dbReference type="InterPro" id="IPR051057">
    <property type="entry name" value="PI-PLC_domain"/>
</dbReference>
<dbReference type="PANTHER" id="PTHR13593:SF113">
    <property type="entry name" value="SI:DKEY-266F7.9"/>
    <property type="match status" value="1"/>
</dbReference>
<organism evidence="2 3">
    <name type="scientific">Desmophyllum pertusum</name>
    <dbReference type="NCBI Taxonomy" id="174260"/>
    <lineage>
        <taxon>Eukaryota</taxon>
        <taxon>Metazoa</taxon>
        <taxon>Cnidaria</taxon>
        <taxon>Anthozoa</taxon>
        <taxon>Hexacorallia</taxon>
        <taxon>Scleractinia</taxon>
        <taxon>Caryophylliina</taxon>
        <taxon>Caryophylliidae</taxon>
        <taxon>Desmophyllum</taxon>
    </lineage>
</organism>
<accession>A0A9W9Z5D3</accession>
<evidence type="ECO:0000313" key="2">
    <source>
        <dbReference type="EMBL" id="KAJ7374659.1"/>
    </source>
</evidence>
<comment type="caution">
    <text evidence="2">The sequence shown here is derived from an EMBL/GenBank/DDBJ whole genome shotgun (WGS) entry which is preliminary data.</text>
</comment>
<dbReference type="SUPFAM" id="SSF51695">
    <property type="entry name" value="PLC-like phosphodiesterases"/>
    <property type="match status" value="1"/>
</dbReference>
<reference evidence="2" key="1">
    <citation type="submission" date="2023-01" db="EMBL/GenBank/DDBJ databases">
        <title>Genome assembly of the deep-sea coral Lophelia pertusa.</title>
        <authorList>
            <person name="Herrera S."/>
            <person name="Cordes E."/>
        </authorList>
    </citation>
    <scope>NUCLEOTIDE SEQUENCE</scope>
    <source>
        <strain evidence="2">USNM1676648</strain>
        <tissue evidence="2">Polyp</tissue>
    </source>
</reference>
<feature type="compositionally biased region" description="Basic residues" evidence="1">
    <location>
        <begin position="572"/>
        <end position="590"/>
    </location>
</feature>
<dbReference type="Proteomes" id="UP001163046">
    <property type="component" value="Unassembled WGS sequence"/>
</dbReference>
<proteinExistence type="predicted"/>
<dbReference type="EMBL" id="MU826827">
    <property type="protein sequence ID" value="KAJ7374659.1"/>
    <property type="molecule type" value="Genomic_DNA"/>
</dbReference>
<dbReference type="OrthoDB" id="5945141at2759"/>
<dbReference type="GO" id="GO:0008081">
    <property type="term" value="F:phosphoric diester hydrolase activity"/>
    <property type="evidence" value="ECO:0007669"/>
    <property type="project" value="InterPro"/>
</dbReference>
<dbReference type="AlphaFoldDB" id="A0A9W9Z5D3"/>
<protein>
    <submittedName>
        <fullName evidence="2">Uncharacterized protein</fullName>
    </submittedName>
</protein>
<dbReference type="GO" id="GO:0006629">
    <property type="term" value="P:lipid metabolic process"/>
    <property type="evidence" value="ECO:0007669"/>
    <property type="project" value="InterPro"/>
</dbReference>
<feature type="region of interest" description="Disordered" evidence="1">
    <location>
        <begin position="550"/>
        <end position="594"/>
    </location>
</feature>
<dbReference type="InterPro" id="IPR017946">
    <property type="entry name" value="PLC-like_Pdiesterase_TIM-brl"/>
</dbReference>
<dbReference type="Pfam" id="PF26178">
    <property type="entry name" value="PI-PLC_cat"/>
    <property type="match status" value="1"/>
</dbReference>
<gene>
    <name evidence="2" type="ORF">OS493_005000</name>
</gene>
<dbReference type="PROSITE" id="PS50007">
    <property type="entry name" value="PIPLC_X_DOMAIN"/>
    <property type="match status" value="1"/>
</dbReference>
<dbReference type="PANTHER" id="PTHR13593">
    <property type="match status" value="1"/>
</dbReference>
<evidence type="ECO:0000256" key="1">
    <source>
        <dbReference type="SAM" id="MobiDB-lite"/>
    </source>
</evidence>
<sequence>MFFIATCCSRIDGFWFFSCPHGNGHGQAGDVCSAFCQCHPLNTCEAGIQKCAPPGVYGQRCHVTRPCASGFSCQPGVQKCFHVPRLHGEPCVAGYECGSGLSCEPGVQLCFHRPRRYNEPCSAGFSCAPGLSCQPGDQRCFHHPRRENERCSAGYACADGLVCRLCDKPYATCQLSRVPALTDQDYDRPFNKVAFLVTHNSFSNSPNFAVWVRNQLFSVSQQLKDGVRGLMLDIYPGWGAAEVRLCHASCFWGGSTNLLDTLIVIRKFLESNTREVITIIFEDYLKNPTILKRVFDQAGVSPHVLLKDYWGDGIDDWPTLTDMRRLGRLVVFNNNGLHGFPYTELNMWRYVRENRYGSPGQNIKECVDRAQSRWNAGWNDHWSLVLVNWFSTAGNPLQPCLNSFKEIREKLVTCHDKFGLWANFIAVNYYTAGSGGGAFQAVNWLNDMFKRDEPVANKRKASIIPFPLTDIVNHWNRANQRHDMEPTIKQSGATDGGGYGRGFHDLSDIISHILKQGRTTWVGRNNTIQNLGTSSIGNTIGLNAAHTVSRAISPSQPQRTRRHDALDDASRKVNHRGKNRKDRSQRRKIPKVAVRPAIDFTKSLDSNSHQKLVPWQRHNFLRPLFGYHRDSRTQHDQDTNEPDQKDT</sequence>
<evidence type="ECO:0000313" key="3">
    <source>
        <dbReference type="Proteomes" id="UP001163046"/>
    </source>
</evidence>
<dbReference type="Gene3D" id="3.20.20.190">
    <property type="entry name" value="Phosphatidylinositol (PI) phosphodiesterase"/>
    <property type="match status" value="1"/>
</dbReference>
<name>A0A9W9Z5D3_9CNID</name>